<keyword evidence="14 17" id="KW-0496">Mitochondrion</keyword>
<dbReference type="GO" id="GO:0042773">
    <property type="term" value="P:ATP synthesis coupled electron transport"/>
    <property type="evidence" value="ECO:0007669"/>
    <property type="project" value="InterPro"/>
</dbReference>
<keyword evidence="15 17" id="KW-0472">Membrane</keyword>
<evidence type="ECO:0000256" key="6">
    <source>
        <dbReference type="ARBA" id="ARBA00022448"/>
    </source>
</evidence>
<keyword evidence="6 17" id="KW-0813">Transport</keyword>
<evidence type="ECO:0000256" key="11">
    <source>
        <dbReference type="ARBA" id="ARBA00022989"/>
    </source>
</evidence>
<dbReference type="GO" id="GO:0048039">
    <property type="term" value="F:ubiquinone binding"/>
    <property type="evidence" value="ECO:0007669"/>
    <property type="project" value="TreeGrafter"/>
</dbReference>
<gene>
    <name evidence="20" type="primary">nad4</name>
</gene>
<feature type="transmembrane region" description="Helical" evidence="17">
    <location>
        <begin position="178"/>
        <end position="199"/>
    </location>
</feature>
<keyword evidence="8 17" id="KW-0812">Transmembrane</keyword>
<comment type="function">
    <text evidence="1">Core subunit of the mitochondrial membrane respiratory chain NADH dehydrogenase (Complex I) that is believed to belong to the minimal assembly required for catalysis. Complex I functions in the transfer of electrons from NADH to the respiratory chain. The immediate electron acceptor for the enzyme is believed to be ubiquinone.</text>
</comment>
<evidence type="ECO:0000256" key="14">
    <source>
        <dbReference type="ARBA" id="ARBA00023128"/>
    </source>
</evidence>
<feature type="domain" description="NADH:ubiquinone oxidoreductase chain 4 N-terminal" evidence="19">
    <location>
        <begin position="1"/>
        <end position="98"/>
    </location>
</feature>
<dbReference type="PRINTS" id="PR01437">
    <property type="entry name" value="NUOXDRDTASE4"/>
</dbReference>
<feature type="transmembrane region" description="Helical" evidence="17">
    <location>
        <begin position="268"/>
        <end position="290"/>
    </location>
</feature>
<organism evidence="20">
    <name type="scientific">Clovia sp. EMHAU-2015-Zz052918</name>
    <dbReference type="NCBI Taxonomy" id="2038646"/>
    <lineage>
        <taxon>Eukaryota</taxon>
        <taxon>Metazoa</taxon>
        <taxon>Ecdysozoa</taxon>
        <taxon>Arthropoda</taxon>
        <taxon>Hexapoda</taxon>
        <taxon>Insecta</taxon>
        <taxon>Pterygota</taxon>
        <taxon>Neoptera</taxon>
        <taxon>Paraneoptera</taxon>
        <taxon>Hemiptera</taxon>
        <taxon>Auchenorrhyncha</taxon>
        <taxon>Cercopoidea</taxon>
        <taxon>Aphrophoridae</taxon>
        <taxon>Clovia</taxon>
    </lineage>
</organism>
<feature type="transmembrane region" description="Helical" evidence="17">
    <location>
        <begin position="296"/>
        <end position="318"/>
    </location>
</feature>
<keyword evidence="9" id="KW-1278">Translocase</keyword>
<dbReference type="InterPro" id="IPR001750">
    <property type="entry name" value="ND/Mrp_TM"/>
</dbReference>
<keyword evidence="10 17" id="KW-0249">Electron transport</keyword>
<evidence type="ECO:0000256" key="4">
    <source>
        <dbReference type="ARBA" id="ARBA00012944"/>
    </source>
</evidence>
<accession>A0A343K659</accession>
<sequence length="438" mass="50561">MLKLFFYSIMLIPMFSNFWVIQSLIMTMCFIMLFFNVNKDYSFMGYYLSLDSISIWLIILTIWISSLMFLASYMIKKKNNYENQFSTTIILLLITLMLSFSTTNLMLFYFFFESSLIPTMIMIFGWGYQPERLNSGFYMLFYTLMASLPLIMSILMLYKINGSCSLMIIKNESESIILFLGLIMAFLVKLPMFMFHFWLPKAHVEAPISGSMMLAAILLKLGGYGITRVLFLCPNMFNQTNYIWMSISLYGGIMISAVCLIQSDLKSLIAYSSISHMSLVIMGMVTMLNWGLMGSMILMIGHGLCSSGLFCLANIIYSRTKSRSLFINKGFLSFMPSMTLMWFLFCSSNMASPPSINLTGEIMIFNTMMSWSQYSMFFLMLMSFLSASYSFYLFAYTQHGNFYSGMISFSMGKTQEYLLLMLHWLPLNLMIMKIDVMI</sequence>
<feature type="transmembrane region" description="Helical" evidence="17">
    <location>
        <begin position="55"/>
        <end position="73"/>
    </location>
</feature>
<evidence type="ECO:0000256" key="17">
    <source>
        <dbReference type="RuleBase" id="RU003297"/>
    </source>
</evidence>
<feature type="transmembrane region" description="Helical" evidence="17">
    <location>
        <begin position="330"/>
        <end position="351"/>
    </location>
</feature>
<evidence type="ECO:0000256" key="1">
    <source>
        <dbReference type="ARBA" id="ARBA00003257"/>
    </source>
</evidence>
<comment type="subcellular location">
    <subcellularLocation>
        <location evidence="2 17">Mitochondrion membrane</location>
        <topology evidence="2 17">Multi-pass membrane protein</topology>
    </subcellularLocation>
</comment>
<evidence type="ECO:0000256" key="8">
    <source>
        <dbReference type="ARBA" id="ARBA00022692"/>
    </source>
</evidence>
<feature type="transmembrane region" description="Helical" evidence="17">
    <location>
        <begin position="371"/>
        <end position="396"/>
    </location>
</feature>
<evidence type="ECO:0000256" key="2">
    <source>
        <dbReference type="ARBA" id="ARBA00004225"/>
    </source>
</evidence>
<protein>
    <recommendedName>
        <fullName evidence="5 17">NADH-ubiquinone oxidoreductase chain 4</fullName>
        <ecNumber evidence="4 17">7.1.1.2</ecNumber>
    </recommendedName>
</protein>
<dbReference type="AlphaFoldDB" id="A0A343K659"/>
<keyword evidence="7 17" id="KW-0679">Respiratory chain</keyword>
<dbReference type="GO" id="GO:0008137">
    <property type="term" value="F:NADH dehydrogenase (ubiquinone) activity"/>
    <property type="evidence" value="ECO:0007669"/>
    <property type="project" value="UniProtKB-UniRule"/>
</dbReference>
<feature type="domain" description="NADH:quinone oxidoreductase/Mrp antiporter transmembrane" evidence="18">
    <location>
        <begin position="103"/>
        <end position="385"/>
    </location>
</feature>
<dbReference type="GO" id="GO:0003954">
    <property type="term" value="F:NADH dehydrogenase activity"/>
    <property type="evidence" value="ECO:0007669"/>
    <property type="project" value="TreeGrafter"/>
</dbReference>
<dbReference type="PANTHER" id="PTHR43507">
    <property type="entry name" value="NADH-UBIQUINONE OXIDOREDUCTASE CHAIN 4"/>
    <property type="match status" value="1"/>
</dbReference>
<dbReference type="GO" id="GO:0031966">
    <property type="term" value="C:mitochondrial membrane"/>
    <property type="evidence" value="ECO:0007669"/>
    <property type="project" value="UniProtKB-SubCell"/>
</dbReference>
<dbReference type="InterPro" id="IPR000260">
    <property type="entry name" value="NADH4_N"/>
</dbReference>
<evidence type="ECO:0000256" key="7">
    <source>
        <dbReference type="ARBA" id="ARBA00022660"/>
    </source>
</evidence>
<evidence type="ECO:0000256" key="13">
    <source>
        <dbReference type="ARBA" id="ARBA00023075"/>
    </source>
</evidence>
<dbReference type="InterPro" id="IPR003918">
    <property type="entry name" value="NADH_UbQ_OxRdtase"/>
</dbReference>
<evidence type="ECO:0000256" key="3">
    <source>
        <dbReference type="ARBA" id="ARBA00009025"/>
    </source>
</evidence>
<comment type="similarity">
    <text evidence="3 17">Belongs to the complex I subunit 4 family.</text>
</comment>
<dbReference type="PANTHER" id="PTHR43507:SF20">
    <property type="entry name" value="NADH-UBIQUINONE OXIDOREDUCTASE CHAIN 4"/>
    <property type="match status" value="1"/>
</dbReference>
<geneLocation type="mitochondrion" evidence="20"/>
<dbReference type="GO" id="GO:0015990">
    <property type="term" value="P:electron transport coupled proton transport"/>
    <property type="evidence" value="ECO:0007669"/>
    <property type="project" value="TreeGrafter"/>
</dbReference>
<name>A0A343K659_9HEMI</name>
<feature type="transmembrane region" description="Helical" evidence="17">
    <location>
        <begin position="243"/>
        <end position="261"/>
    </location>
</feature>
<keyword evidence="11 17" id="KW-1133">Transmembrane helix</keyword>
<proteinExistence type="inferred from homology"/>
<feature type="transmembrane region" description="Helical" evidence="17">
    <location>
        <begin position="211"/>
        <end position="231"/>
    </location>
</feature>
<dbReference type="EMBL" id="KX437730">
    <property type="protein sequence ID" value="ATD53058.1"/>
    <property type="molecule type" value="Genomic_DNA"/>
</dbReference>
<dbReference type="EC" id="7.1.1.2" evidence="4 17"/>
<comment type="function">
    <text evidence="17">Core subunit of the mitochondrial membrane respiratory chain NADH dehydrogenase (Complex I) which catalyzes electron transfer from NADH through the respiratory chain, using ubiquinone as an electron acceptor. Essential for the catalytic activity and assembly of complex I.</text>
</comment>
<feature type="transmembrane region" description="Helical" evidence="17">
    <location>
        <begin position="12"/>
        <end position="35"/>
    </location>
</feature>
<reference evidence="20" key="1">
    <citation type="journal article" date="2017" name="Zool. J. Linn. Soc.">
        <title>Insufficient power of mitogenomic data in resolving the auchenorrhynchan monophyly.</title>
        <authorList>
            <person name="Song N."/>
            <person name="Cai W."/>
            <person name="Li H."/>
        </authorList>
    </citation>
    <scope>NUCLEOTIDE SEQUENCE</scope>
</reference>
<evidence type="ECO:0000256" key="12">
    <source>
        <dbReference type="ARBA" id="ARBA00023027"/>
    </source>
</evidence>
<evidence type="ECO:0000256" key="10">
    <source>
        <dbReference type="ARBA" id="ARBA00022982"/>
    </source>
</evidence>
<dbReference type="Pfam" id="PF01059">
    <property type="entry name" value="Oxidored_q5_N"/>
    <property type="match status" value="1"/>
</dbReference>
<evidence type="ECO:0000313" key="20">
    <source>
        <dbReference type="EMBL" id="ATD53058.1"/>
    </source>
</evidence>
<evidence type="ECO:0000256" key="16">
    <source>
        <dbReference type="ARBA" id="ARBA00049551"/>
    </source>
</evidence>
<evidence type="ECO:0000259" key="18">
    <source>
        <dbReference type="Pfam" id="PF00361"/>
    </source>
</evidence>
<evidence type="ECO:0000256" key="5">
    <source>
        <dbReference type="ARBA" id="ARBA00021006"/>
    </source>
</evidence>
<comment type="catalytic activity">
    <reaction evidence="16 17">
        <text>a ubiquinone + NADH + 5 H(+)(in) = a ubiquinol + NAD(+) + 4 H(+)(out)</text>
        <dbReference type="Rhea" id="RHEA:29091"/>
        <dbReference type="Rhea" id="RHEA-COMP:9565"/>
        <dbReference type="Rhea" id="RHEA-COMP:9566"/>
        <dbReference type="ChEBI" id="CHEBI:15378"/>
        <dbReference type="ChEBI" id="CHEBI:16389"/>
        <dbReference type="ChEBI" id="CHEBI:17976"/>
        <dbReference type="ChEBI" id="CHEBI:57540"/>
        <dbReference type="ChEBI" id="CHEBI:57945"/>
        <dbReference type="EC" id="7.1.1.2"/>
    </reaction>
</comment>
<feature type="transmembrane region" description="Helical" evidence="17">
    <location>
        <begin position="140"/>
        <end position="158"/>
    </location>
</feature>
<dbReference type="Pfam" id="PF00361">
    <property type="entry name" value="Proton_antipo_M"/>
    <property type="match status" value="1"/>
</dbReference>
<evidence type="ECO:0000256" key="9">
    <source>
        <dbReference type="ARBA" id="ARBA00022967"/>
    </source>
</evidence>
<feature type="transmembrane region" description="Helical" evidence="17">
    <location>
        <begin position="85"/>
        <end position="101"/>
    </location>
</feature>
<keyword evidence="12 17" id="KW-0520">NAD</keyword>
<keyword evidence="13 17" id="KW-0830">Ubiquinone</keyword>
<evidence type="ECO:0000256" key="15">
    <source>
        <dbReference type="ARBA" id="ARBA00023136"/>
    </source>
</evidence>
<evidence type="ECO:0000259" key="19">
    <source>
        <dbReference type="Pfam" id="PF01059"/>
    </source>
</evidence>